<evidence type="ECO:0000313" key="9">
    <source>
        <dbReference type="Proteomes" id="UP001485226"/>
    </source>
</evidence>
<dbReference type="EMBL" id="JBBYHS010000002">
    <property type="protein sequence ID" value="MEL1252485.1"/>
    <property type="molecule type" value="Genomic_DNA"/>
</dbReference>
<sequence length="898" mass="101448">MGINPLAVNTNQPRLSWQLVSKESNVSQSAYQILVASSEEKLKKDQGNIWNSGKVVSNKNLQITYSGTPLKNETKYFWKVKVWNQKDKASAWSKTASFRIAPSTSALNPIWIGAITKADSHLPEGRNYHTATFNREKKNALINASDSLSRRSIMLRKPFSVTKEIKEAIVYISGLGHYELTINGKKIGISEFAPLWTDYDKTVNYNTYELSANQLQKGENVIGVLLGNGMYNTLSERYSKFYVSFGPPTLFFKMKVIYKDGSESIIKSDESWKYTKSPITYNSIFGGEDYNANLEQKGWNAKGFNDSTWKKVVVQEAPKGTLRPQTTTPITIQKQYEVKEAKELKPNFYVFNMGQNLSGFTTIKVKGKKGQTVRVWVGESLNEDGTVGQGKTGKPYYYDYTLKGEGVEEWTPKFSYYGFQYVQIENINYKEDKNKNLPTLVDLKSNFIYNSAGEAGTFECSNDIFNKAHVLINNAIKSNFQSVFTDCPQREKLGWIEEIHLNGPGLMFNYNLESFIPATMQNISDSQRDSGLIPTIVPEYVVFGGDFTDSPEWGVTGVILPWMYYEYYGDASLIEKYYPVMKKYVDYLGTKATDHIVSHGLGDWYDYGTHPAGYSKNSPIALSATSHYFYGASLLAKASKLLNKTDDIAKYETLASDIKKAFNDKFFNAETKQYGTNSQFSNAVPVFMDIVEPQYKQAVMQNLLADIKAKGDRLTTGDVGNRYLFQALAQNGENETMYKMNNHYDAPGYGFQIKFGLTTLTEQWDPRKGNSWNHFMMGQIEEWFYQSLAGIRPDENNPGFKHFFIQPEIVGDMTFAKATYQSIYGKIASAWEKKEGKLILKVEIPANTSATIKFPVSKDTAITVNAKSAEKSNLGFDENQKKSTLKLGSGIYTIECKL</sequence>
<dbReference type="PANTHER" id="PTHR33307:SF11">
    <property type="entry name" value="ALPHA-L-RHAMNOSIDASE"/>
    <property type="match status" value="1"/>
</dbReference>
<dbReference type="PIRSF" id="PIRSF010631">
    <property type="entry name" value="A-rhamnsds"/>
    <property type="match status" value="1"/>
</dbReference>
<dbReference type="Pfam" id="PF05592">
    <property type="entry name" value="Bac_rhamnosid"/>
    <property type="match status" value="1"/>
</dbReference>
<dbReference type="InterPro" id="IPR013737">
    <property type="entry name" value="Bac_rhamnosid_N"/>
</dbReference>
<feature type="domain" description="Bacterial alpha-L-rhamnosidase N-terminal" evidence="5">
    <location>
        <begin position="163"/>
        <end position="333"/>
    </location>
</feature>
<dbReference type="PANTHER" id="PTHR33307">
    <property type="entry name" value="ALPHA-RHAMNOSIDASE (EUROFUNG)"/>
    <property type="match status" value="1"/>
</dbReference>
<dbReference type="Pfam" id="PF08531">
    <property type="entry name" value="Bac_rhamnosid_N"/>
    <property type="match status" value="1"/>
</dbReference>
<evidence type="ECO:0000256" key="2">
    <source>
        <dbReference type="ARBA" id="ARBA00012652"/>
    </source>
</evidence>
<proteinExistence type="predicted"/>
<name>A0ABU9IJ67_9FLAO</name>
<dbReference type="Gene3D" id="2.60.120.260">
    <property type="entry name" value="Galactose-binding domain-like"/>
    <property type="match status" value="2"/>
</dbReference>
<dbReference type="GO" id="GO:0016787">
    <property type="term" value="F:hydrolase activity"/>
    <property type="evidence" value="ECO:0007669"/>
    <property type="project" value="UniProtKB-KW"/>
</dbReference>
<dbReference type="SUPFAM" id="SSF48208">
    <property type="entry name" value="Six-hairpin glycosidases"/>
    <property type="match status" value="1"/>
</dbReference>
<dbReference type="InterPro" id="IPR008928">
    <property type="entry name" value="6-hairpin_glycosidase_sf"/>
</dbReference>
<organism evidence="8 9">
    <name type="scientific">Flavobacterium calami</name>
    <dbReference type="NCBI Taxonomy" id="3139144"/>
    <lineage>
        <taxon>Bacteria</taxon>
        <taxon>Pseudomonadati</taxon>
        <taxon>Bacteroidota</taxon>
        <taxon>Flavobacteriia</taxon>
        <taxon>Flavobacteriales</taxon>
        <taxon>Flavobacteriaceae</taxon>
        <taxon>Flavobacterium</taxon>
    </lineage>
</organism>
<dbReference type="Pfam" id="PF25788">
    <property type="entry name" value="Ig_Rha78A_N"/>
    <property type="match status" value="1"/>
</dbReference>
<dbReference type="Gene3D" id="2.60.40.10">
    <property type="entry name" value="Immunoglobulins"/>
    <property type="match status" value="1"/>
</dbReference>
<evidence type="ECO:0000259" key="5">
    <source>
        <dbReference type="Pfam" id="PF08531"/>
    </source>
</evidence>
<evidence type="ECO:0000259" key="7">
    <source>
        <dbReference type="Pfam" id="PF17390"/>
    </source>
</evidence>
<evidence type="ECO:0000313" key="8">
    <source>
        <dbReference type="EMBL" id="MEL1252485.1"/>
    </source>
</evidence>
<reference evidence="8 9" key="1">
    <citation type="submission" date="2024-04" db="EMBL/GenBank/DDBJ databases">
        <title>Flavobacterium sp. DGU38 16S ribosomal RNA gene Genome sequencing and assembly.</title>
        <authorList>
            <person name="Park S."/>
        </authorList>
    </citation>
    <scope>NUCLEOTIDE SEQUENCE [LARGE SCALE GENOMIC DNA]</scope>
    <source>
        <strain evidence="8 9">DGU38</strain>
    </source>
</reference>
<evidence type="ECO:0000259" key="6">
    <source>
        <dbReference type="Pfam" id="PF17389"/>
    </source>
</evidence>
<keyword evidence="9" id="KW-1185">Reference proteome</keyword>
<keyword evidence="3 8" id="KW-0378">Hydrolase</keyword>
<dbReference type="InterPro" id="IPR013783">
    <property type="entry name" value="Ig-like_fold"/>
</dbReference>
<dbReference type="Proteomes" id="UP001485226">
    <property type="component" value="Unassembled WGS sequence"/>
</dbReference>
<comment type="catalytic activity">
    <reaction evidence="1">
        <text>Hydrolysis of terminal non-reducing alpha-L-rhamnose residues in alpha-L-rhamnosides.</text>
        <dbReference type="EC" id="3.2.1.40"/>
    </reaction>
</comment>
<dbReference type="InterPro" id="IPR035396">
    <property type="entry name" value="Bac_rhamnosid6H"/>
</dbReference>
<comment type="caution">
    <text evidence="8">The sequence shown here is derived from an EMBL/GenBank/DDBJ whole genome shotgun (WGS) entry which is preliminary data.</text>
</comment>
<feature type="domain" description="Alpha-L-rhamnosidase six-hairpin glycosidase" evidence="6">
    <location>
        <begin position="454"/>
        <end position="787"/>
    </location>
</feature>
<dbReference type="Gene3D" id="1.50.10.10">
    <property type="match status" value="1"/>
</dbReference>
<dbReference type="InterPro" id="IPR016007">
    <property type="entry name" value="Alpha_rhamnosid"/>
</dbReference>
<dbReference type="Gene3D" id="2.60.420.10">
    <property type="entry name" value="Maltose phosphorylase, domain 3"/>
    <property type="match status" value="1"/>
</dbReference>
<dbReference type="RefSeq" id="WP_341688915.1">
    <property type="nucleotide sequence ID" value="NZ_JBBYHS010000002.1"/>
</dbReference>
<feature type="domain" description="Alpha-L-rhamnosidase C-terminal" evidence="7">
    <location>
        <begin position="790"/>
        <end position="864"/>
    </location>
</feature>
<accession>A0ABU9IJ67</accession>
<dbReference type="EC" id="3.2.1.40" evidence="2"/>
<protein>
    <recommendedName>
        <fullName evidence="2">alpha-L-rhamnosidase</fullName>
        <ecNumber evidence="2">3.2.1.40</ecNumber>
    </recommendedName>
</protein>
<dbReference type="InterPro" id="IPR012341">
    <property type="entry name" value="6hp_glycosidase-like_sf"/>
</dbReference>
<feature type="domain" description="Alpha-L-rhamnosidase concanavalin-like" evidence="4">
    <location>
        <begin position="343"/>
        <end position="431"/>
    </location>
</feature>
<evidence type="ECO:0000256" key="3">
    <source>
        <dbReference type="ARBA" id="ARBA00022801"/>
    </source>
</evidence>
<dbReference type="Pfam" id="PF17389">
    <property type="entry name" value="Bac_rhamnosid6H"/>
    <property type="match status" value="1"/>
</dbReference>
<dbReference type="Pfam" id="PF17390">
    <property type="entry name" value="Bac_rhamnosid_C"/>
    <property type="match status" value="1"/>
</dbReference>
<gene>
    <name evidence="8" type="ORF">AAEO57_01750</name>
</gene>
<evidence type="ECO:0000259" key="4">
    <source>
        <dbReference type="Pfam" id="PF05592"/>
    </source>
</evidence>
<evidence type="ECO:0000256" key="1">
    <source>
        <dbReference type="ARBA" id="ARBA00001445"/>
    </source>
</evidence>
<dbReference type="InterPro" id="IPR008902">
    <property type="entry name" value="Rhamnosid_concanavalin"/>
</dbReference>
<dbReference type="InterPro" id="IPR035398">
    <property type="entry name" value="Bac_rhamnosid_C"/>
</dbReference>